<sequence length="118" mass="12710">MLASIGLAVLLSTSGCAPQAHVTLSDILSNSELEHFTAPIERTADLCGQIQGCVEAWSTQEATFRRFDDVAAASRYSAEVGADAFQSRYITIDFRGSAVSEAERRSIEEVIEGAHQSD</sequence>
<name>A0AAJ5W1J1_9MICO</name>
<reference evidence="1" key="1">
    <citation type="submission" date="2023-03" db="EMBL/GenBank/DDBJ databases">
        <title>Andean soil-derived lignocellulolytic bacterial consortium as a source of novel taxa and putative plastic-active enzymes.</title>
        <authorList>
            <person name="Diaz-Garcia L."/>
            <person name="Chuvochina M."/>
            <person name="Feuerriegel G."/>
            <person name="Bunk B."/>
            <person name="Sproer C."/>
            <person name="Streit W.R."/>
            <person name="Rodriguez L.M."/>
            <person name="Overmann J."/>
            <person name="Jimenez D.J."/>
        </authorList>
    </citation>
    <scope>NUCLEOTIDE SEQUENCE</scope>
    <source>
        <strain evidence="1">MAG 4610</strain>
    </source>
</reference>
<proteinExistence type="predicted"/>
<dbReference type="Proteomes" id="UP001213972">
    <property type="component" value="Chromosome"/>
</dbReference>
<dbReference type="EMBL" id="CP119321">
    <property type="protein sequence ID" value="WEK13138.1"/>
    <property type="molecule type" value="Genomic_DNA"/>
</dbReference>
<protein>
    <submittedName>
        <fullName evidence="1">Uncharacterized protein</fullName>
    </submittedName>
</protein>
<accession>A0AAJ5W1J1</accession>
<evidence type="ECO:0000313" key="1">
    <source>
        <dbReference type="EMBL" id="WEK13138.1"/>
    </source>
</evidence>
<dbReference type="AlphaFoldDB" id="A0AAJ5W1J1"/>
<evidence type="ECO:0000313" key="2">
    <source>
        <dbReference type="Proteomes" id="UP001213972"/>
    </source>
</evidence>
<gene>
    <name evidence="1" type="ORF">P0Y48_11805</name>
</gene>
<organism evidence="1 2">
    <name type="scientific">Candidatus Microbacterium phytovorans</name>
    <dbReference type="NCBI Taxonomy" id="3121374"/>
    <lineage>
        <taxon>Bacteria</taxon>
        <taxon>Bacillati</taxon>
        <taxon>Actinomycetota</taxon>
        <taxon>Actinomycetes</taxon>
        <taxon>Micrococcales</taxon>
        <taxon>Microbacteriaceae</taxon>
        <taxon>Microbacterium</taxon>
    </lineage>
</organism>